<evidence type="ECO:0000256" key="1">
    <source>
        <dbReference type="ARBA" id="ARBA00001936"/>
    </source>
</evidence>
<dbReference type="HAMAP" id="MF_00648">
    <property type="entry name" value="Non_canon_purine_NTPase_YjjX"/>
    <property type="match status" value="1"/>
</dbReference>
<evidence type="ECO:0000256" key="11">
    <source>
        <dbReference type="HAMAP-Rule" id="MF_00648"/>
    </source>
</evidence>
<comment type="catalytic activity">
    <reaction evidence="9 11">
        <text>XTP + H2O = XDP + phosphate + H(+)</text>
        <dbReference type="Rhea" id="RHEA:28406"/>
        <dbReference type="ChEBI" id="CHEBI:15377"/>
        <dbReference type="ChEBI" id="CHEBI:15378"/>
        <dbReference type="ChEBI" id="CHEBI:43474"/>
        <dbReference type="ChEBI" id="CHEBI:59884"/>
        <dbReference type="ChEBI" id="CHEBI:61314"/>
        <dbReference type="EC" id="3.6.1.73"/>
    </reaction>
</comment>
<comment type="cofactor">
    <cofactor evidence="11">
        <name>Mg(2+)</name>
        <dbReference type="ChEBI" id="CHEBI:18420"/>
    </cofactor>
    <cofactor evidence="11">
        <name>Mn(2+)</name>
        <dbReference type="ChEBI" id="CHEBI:29035"/>
    </cofactor>
    <text evidence="11">Binds 1 divalent metal cation per subunit; can use either Mg(2+) or Mn(2+).</text>
</comment>
<keyword evidence="2 11" id="KW-0479">Metal-binding</keyword>
<dbReference type="Pfam" id="PF01931">
    <property type="entry name" value="NTPase_I-T"/>
    <property type="match status" value="1"/>
</dbReference>
<comment type="caution">
    <text evidence="13">The sequence shown here is derived from an EMBL/GenBank/DDBJ whole genome shotgun (WGS) entry which is preliminary data.</text>
</comment>
<comment type="function">
    <text evidence="11">Phosphatase that hydrolyzes non-canonical purine nucleotides such as XTP and ITP to their respective diphosphate derivatives. Probably excludes non-canonical purines from DNA/RNA precursor pool, thus preventing their incorporation into DNA/RNA and avoiding chromosomal lesions.</text>
</comment>
<dbReference type="GO" id="GO:0046872">
    <property type="term" value="F:metal ion binding"/>
    <property type="evidence" value="ECO:0007669"/>
    <property type="project" value="UniProtKB-KW"/>
</dbReference>
<name>A0A106C113_SHEFR</name>
<keyword evidence="7 11" id="KW-0464">Manganese</keyword>
<evidence type="ECO:0000259" key="12">
    <source>
        <dbReference type="Pfam" id="PF01931"/>
    </source>
</evidence>
<organism evidence="13">
    <name type="scientific">Shewanella frigidimarina</name>
    <dbReference type="NCBI Taxonomy" id="56812"/>
    <lineage>
        <taxon>Bacteria</taxon>
        <taxon>Pseudomonadati</taxon>
        <taxon>Pseudomonadota</taxon>
        <taxon>Gammaproteobacteria</taxon>
        <taxon>Alteromonadales</taxon>
        <taxon>Shewanellaceae</taxon>
        <taxon>Shewanella</taxon>
    </lineage>
</organism>
<reference evidence="13 14" key="1">
    <citation type="submission" date="2016-01" db="EMBL/GenBank/DDBJ databases">
        <title>Draft genome of the antarctic isolate Shewanella frigidimarina Ag06-30.</title>
        <authorList>
            <person name="Parmeciano Di Noto G."/>
            <person name="Vazquez S."/>
            <person name="Mac Cormack W."/>
            <person name="Iriarte A."/>
            <person name="Quiroga C."/>
        </authorList>
    </citation>
    <scope>NUCLEOTIDE SEQUENCE [LARGE SCALE GENOMIC DNA]</scope>
    <source>
        <strain evidence="13 14">Ag06-30</strain>
    </source>
</reference>
<dbReference type="NCBIfam" id="NF003459">
    <property type="entry name" value="PRK05074.1"/>
    <property type="match status" value="1"/>
</dbReference>
<dbReference type="SUPFAM" id="SSF52972">
    <property type="entry name" value="ITPase-like"/>
    <property type="match status" value="1"/>
</dbReference>
<dbReference type="InterPro" id="IPR029001">
    <property type="entry name" value="ITPase-like_fam"/>
</dbReference>
<evidence type="ECO:0000256" key="6">
    <source>
        <dbReference type="ARBA" id="ARBA00023080"/>
    </source>
</evidence>
<comment type="similarity">
    <text evidence="10 11">Belongs to the YjjX NTPase family.</text>
</comment>
<comment type="caution">
    <text evidence="11">Lacks conserved residue(s) required for the propagation of feature annotation.</text>
</comment>
<keyword evidence="5 11" id="KW-0460">Magnesium</keyword>
<evidence type="ECO:0000313" key="14">
    <source>
        <dbReference type="Proteomes" id="UP000055702"/>
    </source>
</evidence>
<feature type="domain" description="Non-canonical purine NTP phosphatase/PRRC1" evidence="12">
    <location>
        <begin position="16"/>
        <end position="183"/>
    </location>
</feature>
<evidence type="ECO:0000256" key="10">
    <source>
        <dbReference type="ARBA" id="ARBA00060855"/>
    </source>
</evidence>
<dbReference type="Proteomes" id="UP000055702">
    <property type="component" value="Unassembled WGS sequence"/>
</dbReference>
<evidence type="ECO:0000313" key="13">
    <source>
        <dbReference type="EMBL" id="KVX02226.1"/>
    </source>
</evidence>
<evidence type="ECO:0000256" key="2">
    <source>
        <dbReference type="ARBA" id="ARBA00022723"/>
    </source>
</evidence>
<dbReference type="Gene3D" id="3.90.950.10">
    <property type="match status" value="1"/>
</dbReference>
<keyword evidence="4 11" id="KW-0378">Hydrolase</keyword>
<dbReference type="EC" id="3.6.1.73" evidence="11"/>
<dbReference type="RefSeq" id="WP_059745575.1">
    <property type="nucleotide sequence ID" value="NZ_JBOZQA010000013.1"/>
</dbReference>
<dbReference type="GO" id="GO:0009117">
    <property type="term" value="P:nucleotide metabolic process"/>
    <property type="evidence" value="ECO:0007669"/>
    <property type="project" value="UniProtKB-KW"/>
</dbReference>
<evidence type="ECO:0000256" key="4">
    <source>
        <dbReference type="ARBA" id="ARBA00022801"/>
    </source>
</evidence>
<comment type="catalytic activity">
    <reaction evidence="8 11">
        <text>ITP + H2O = IDP + phosphate + H(+)</text>
        <dbReference type="Rhea" id="RHEA:28330"/>
        <dbReference type="ChEBI" id="CHEBI:15377"/>
        <dbReference type="ChEBI" id="CHEBI:15378"/>
        <dbReference type="ChEBI" id="CHEBI:43474"/>
        <dbReference type="ChEBI" id="CHEBI:58280"/>
        <dbReference type="ChEBI" id="CHEBI:61402"/>
        <dbReference type="EC" id="3.6.1.73"/>
    </reaction>
</comment>
<protein>
    <recommendedName>
        <fullName evidence="11">Inosine/xanthosine triphosphatase</fullName>
        <shortName evidence="11">ITPase/XTPase</shortName>
        <ecNumber evidence="11">3.6.1.73</ecNumber>
    </recommendedName>
    <alternativeName>
        <fullName evidence="11">Non-canonical purine NTP phosphatase</fullName>
    </alternativeName>
    <alternativeName>
        <fullName evidence="11">Non-standard purine NTP phosphatase</fullName>
    </alternativeName>
    <alternativeName>
        <fullName evidence="11">Nucleoside-triphosphate phosphatase</fullName>
        <shortName evidence="11">NTPase</shortName>
    </alternativeName>
</protein>
<comment type="cofactor">
    <cofactor evidence="1">
        <name>Mn(2+)</name>
        <dbReference type="ChEBI" id="CHEBI:29035"/>
    </cofactor>
</comment>
<dbReference type="GO" id="GO:0000166">
    <property type="term" value="F:nucleotide binding"/>
    <property type="evidence" value="ECO:0007669"/>
    <property type="project" value="UniProtKB-KW"/>
</dbReference>
<feature type="binding site" evidence="11">
    <location>
        <begin position="17"/>
        <end position="22"/>
    </location>
    <ligand>
        <name>substrate</name>
    </ligand>
</feature>
<dbReference type="EMBL" id="LRDC01000016">
    <property type="protein sequence ID" value="KVX02226.1"/>
    <property type="molecule type" value="Genomic_DNA"/>
</dbReference>
<sequence>MPTFTAIPQTLTIIVGSTNPVKINAAKQAIGQYFPDVHIDCTGMHAPSLVADQPMTEAETKLGAINRAQFCQANAKVVDQHADFYVAMEGGVDQFDHSPATFAYMAIIHNDTLSVGRSANLPLPQSIFNALQAGEELGKVMDRVFNTHNIKQKGGAIGLLTRGLATRESIYTQALVLAMAPFINAELFND</sequence>
<dbReference type="PANTHER" id="PTHR34699">
    <property type="match status" value="1"/>
</dbReference>
<gene>
    <name evidence="13" type="ORF">AWJ07_15545</name>
</gene>
<keyword evidence="6 11" id="KW-0546">Nucleotide metabolism</keyword>
<dbReference type="GO" id="GO:0103023">
    <property type="term" value="F:ITPase activity"/>
    <property type="evidence" value="ECO:0007669"/>
    <property type="project" value="UniProtKB-EC"/>
</dbReference>
<keyword evidence="3 11" id="KW-0547">Nucleotide-binding</keyword>
<evidence type="ECO:0000256" key="5">
    <source>
        <dbReference type="ARBA" id="ARBA00022842"/>
    </source>
</evidence>
<dbReference type="GO" id="GO:0006772">
    <property type="term" value="P:thiamine metabolic process"/>
    <property type="evidence" value="ECO:0007669"/>
    <property type="project" value="TreeGrafter"/>
</dbReference>
<evidence type="ECO:0000256" key="7">
    <source>
        <dbReference type="ARBA" id="ARBA00023211"/>
    </source>
</evidence>
<accession>A0A106C113</accession>
<evidence type="ECO:0000256" key="9">
    <source>
        <dbReference type="ARBA" id="ARBA00048781"/>
    </source>
</evidence>
<evidence type="ECO:0000256" key="3">
    <source>
        <dbReference type="ARBA" id="ARBA00022741"/>
    </source>
</evidence>
<dbReference type="InterPro" id="IPR026533">
    <property type="entry name" value="NTPase/PRRC1"/>
</dbReference>
<dbReference type="InterPro" id="IPR050299">
    <property type="entry name" value="YjjX_NTPase"/>
</dbReference>
<evidence type="ECO:0000256" key="8">
    <source>
        <dbReference type="ARBA" id="ARBA00048174"/>
    </source>
</evidence>
<dbReference type="NCBIfam" id="TIGR00258">
    <property type="entry name" value="inosine/xanthosine triphosphatase"/>
    <property type="match status" value="1"/>
</dbReference>
<comment type="subunit">
    <text evidence="11">Homodimer.</text>
</comment>
<dbReference type="InterPro" id="IPR002786">
    <property type="entry name" value="Non_canon_purine_NTPase"/>
</dbReference>
<dbReference type="PANTHER" id="PTHR34699:SF2">
    <property type="entry name" value="NON-CANONICAL PURINE NTP PHOSPHATASE_PRRC1 DOMAIN-CONTAINING PROTEIN"/>
    <property type="match status" value="1"/>
</dbReference>
<proteinExistence type="inferred from homology"/>
<dbReference type="AlphaFoldDB" id="A0A106C113"/>
<dbReference type="FunFam" id="3.90.950.10:FF:000002">
    <property type="entry name" value="Inosine/xanthosine triphosphatase"/>
    <property type="match status" value="1"/>
</dbReference>